<evidence type="ECO:0000256" key="1">
    <source>
        <dbReference type="ARBA" id="ARBA00022475"/>
    </source>
</evidence>
<keyword evidence="6 7" id="KW-0961">Cell wall biogenesis/degradation</keyword>
<evidence type="ECO:0000256" key="3">
    <source>
        <dbReference type="ARBA" id="ARBA00022989"/>
    </source>
</evidence>
<evidence type="ECO:0000313" key="8">
    <source>
        <dbReference type="EMBL" id="NDK37709.1"/>
    </source>
</evidence>
<comment type="caution">
    <text evidence="8">The sequence shown here is derived from an EMBL/GenBank/DDBJ whole genome shotgun (WGS) entry which is preliminary data.</text>
</comment>
<accession>A0ABX0A849</accession>
<dbReference type="EMBL" id="QOVG01000001">
    <property type="protein sequence ID" value="NDK37709.1"/>
    <property type="molecule type" value="Genomic_DNA"/>
</dbReference>
<evidence type="ECO:0000256" key="2">
    <source>
        <dbReference type="ARBA" id="ARBA00022692"/>
    </source>
</evidence>
<gene>
    <name evidence="7 8" type="primary">mltG</name>
    <name evidence="8" type="ORF">DT603_02465</name>
</gene>
<dbReference type="HAMAP" id="MF_02065">
    <property type="entry name" value="MltG"/>
    <property type="match status" value="1"/>
</dbReference>
<dbReference type="Gene3D" id="3.30.160.60">
    <property type="entry name" value="Classic Zinc Finger"/>
    <property type="match status" value="1"/>
</dbReference>
<dbReference type="PANTHER" id="PTHR30518">
    <property type="entry name" value="ENDOLYTIC MUREIN TRANSGLYCOSYLASE"/>
    <property type="match status" value="1"/>
</dbReference>
<dbReference type="Pfam" id="PF02618">
    <property type="entry name" value="YceG"/>
    <property type="match status" value="1"/>
</dbReference>
<dbReference type="Proteomes" id="UP001429354">
    <property type="component" value="Unassembled WGS sequence"/>
</dbReference>
<keyword evidence="5 7" id="KW-0456">Lyase</keyword>
<comment type="function">
    <text evidence="7">Functions as a peptidoglycan terminase that cleaves nascent peptidoglycan strands endolytically to terminate their elongation.</text>
</comment>
<evidence type="ECO:0000256" key="6">
    <source>
        <dbReference type="ARBA" id="ARBA00023316"/>
    </source>
</evidence>
<dbReference type="InterPro" id="IPR003770">
    <property type="entry name" value="MLTG-like"/>
</dbReference>
<keyword evidence="2 7" id="KW-0812">Transmembrane</keyword>
<dbReference type="PANTHER" id="PTHR30518:SF2">
    <property type="entry name" value="ENDOLYTIC MUREIN TRANSGLYCOSYLASE"/>
    <property type="match status" value="1"/>
</dbReference>
<feature type="transmembrane region" description="Helical" evidence="7">
    <location>
        <begin position="20"/>
        <end position="39"/>
    </location>
</feature>
<protein>
    <recommendedName>
        <fullName evidence="7">Endolytic murein transglycosylase</fullName>
        <ecNumber evidence="7">4.2.2.29</ecNumber>
    </recommendedName>
    <alternativeName>
        <fullName evidence="7">Peptidoglycan lytic transglycosylase</fullName>
    </alternativeName>
    <alternativeName>
        <fullName evidence="7">Peptidoglycan polymerization terminase</fullName>
    </alternativeName>
</protein>
<name>A0ABX0A849_9GAMM</name>
<evidence type="ECO:0000256" key="7">
    <source>
        <dbReference type="HAMAP-Rule" id="MF_02065"/>
    </source>
</evidence>
<reference evidence="8 9" key="1">
    <citation type="submission" date="2018-07" db="EMBL/GenBank/DDBJ databases">
        <title>Whole genome Sequencing of Pseudoxanthomonas gei KCTC 32298 (T).</title>
        <authorList>
            <person name="Kumar S."/>
            <person name="Bansal K."/>
            <person name="Kaur A."/>
            <person name="Patil P."/>
            <person name="Sharma S."/>
            <person name="Patil P.B."/>
        </authorList>
    </citation>
    <scope>NUCLEOTIDE SEQUENCE [LARGE SCALE GENOMIC DNA]</scope>
    <source>
        <strain evidence="8 9">KCTC 32298</strain>
    </source>
</reference>
<dbReference type="RefSeq" id="WP_162348246.1">
    <property type="nucleotide sequence ID" value="NZ_QOVG01000001.1"/>
</dbReference>
<dbReference type="CDD" id="cd08010">
    <property type="entry name" value="MltG_like"/>
    <property type="match status" value="1"/>
</dbReference>
<proteinExistence type="inferred from homology"/>
<sequence>MTQSSEEIVSPAPKRGCRAFVIGCLVLLALAAAGGAWLLQRYTGFSDRPIAGLQAGDSVVVASGDSFPGVLRKLRAAGVDQGQDLEWRTLARQLDVAGSLKVGEYALAPGLTPRQLLLNMRNGKVINYRFTIVEGWNIRQLRAAINAATPLLHETTALDDAALMTLLGHAGQHPEGRFLPETYVYSRGDSDADVLRRAHDAMEKVLAEAWSARARDVPLKSADEALILASIIEKETGLASERPQIAGVFARRLKLGMKLQTDPTVIYGIGSTYDGNIRRRDLLTDTPYNTYTRAGLTPTPIAMPGIDALRAAVNPAQGDALFFVALGDGSGSHVFSPTLDGHNAAVARYLQQLRRPALPQEEPQQ</sequence>
<comment type="subcellular location">
    <subcellularLocation>
        <location evidence="7">Cell inner membrane</location>
        <topology evidence="7">Single-pass membrane protein</topology>
    </subcellularLocation>
</comment>
<keyword evidence="9" id="KW-1185">Reference proteome</keyword>
<feature type="site" description="Important for catalytic activity" evidence="7">
    <location>
        <position position="235"/>
    </location>
</feature>
<dbReference type="EC" id="4.2.2.29" evidence="7"/>
<keyword evidence="1 7" id="KW-1003">Cell membrane</keyword>
<keyword evidence="7" id="KW-0997">Cell inner membrane</keyword>
<keyword evidence="4 7" id="KW-0472">Membrane</keyword>
<evidence type="ECO:0000256" key="4">
    <source>
        <dbReference type="ARBA" id="ARBA00023136"/>
    </source>
</evidence>
<keyword evidence="3 7" id="KW-1133">Transmembrane helix</keyword>
<evidence type="ECO:0000256" key="5">
    <source>
        <dbReference type="ARBA" id="ARBA00023239"/>
    </source>
</evidence>
<organism evidence="8 9">
    <name type="scientific">Pseudoxanthomonas gei</name>
    <dbReference type="NCBI Taxonomy" id="1383030"/>
    <lineage>
        <taxon>Bacteria</taxon>
        <taxon>Pseudomonadati</taxon>
        <taxon>Pseudomonadota</taxon>
        <taxon>Gammaproteobacteria</taxon>
        <taxon>Lysobacterales</taxon>
        <taxon>Lysobacteraceae</taxon>
        <taxon>Pseudoxanthomonas</taxon>
    </lineage>
</organism>
<dbReference type="NCBIfam" id="TIGR00247">
    <property type="entry name" value="endolytic transglycosylase MltG"/>
    <property type="match status" value="1"/>
</dbReference>
<comment type="catalytic activity">
    <reaction evidence="7">
        <text>a peptidoglycan chain = a peptidoglycan chain with N-acetyl-1,6-anhydromuramyl-[peptide] at the reducing end + a peptidoglycan chain with N-acetylglucosamine at the non-reducing end.</text>
        <dbReference type="EC" id="4.2.2.29"/>
    </reaction>
</comment>
<dbReference type="Gene3D" id="3.30.1490.480">
    <property type="entry name" value="Endolytic murein transglycosylase"/>
    <property type="match status" value="1"/>
</dbReference>
<evidence type="ECO:0000313" key="9">
    <source>
        <dbReference type="Proteomes" id="UP001429354"/>
    </source>
</evidence>
<comment type="similarity">
    <text evidence="7">Belongs to the transglycosylase MltG family.</text>
</comment>